<dbReference type="GO" id="GO:0003824">
    <property type="term" value="F:catalytic activity"/>
    <property type="evidence" value="ECO:0007669"/>
    <property type="project" value="InterPro"/>
</dbReference>
<dbReference type="AlphaFoldDB" id="A0AAF1A334"/>
<dbReference type="InterPro" id="IPR052357">
    <property type="entry name" value="Orn_Lys_Arg_decarboxylase-I"/>
</dbReference>
<evidence type="ECO:0000256" key="2">
    <source>
        <dbReference type="ARBA" id="ARBA00022898"/>
    </source>
</evidence>
<organism evidence="4 5">
    <name type="scientific">Solanum verrucosum</name>
    <dbReference type="NCBI Taxonomy" id="315347"/>
    <lineage>
        <taxon>Eukaryota</taxon>
        <taxon>Viridiplantae</taxon>
        <taxon>Streptophyta</taxon>
        <taxon>Embryophyta</taxon>
        <taxon>Tracheophyta</taxon>
        <taxon>Spermatophyta</taxon>
        <taxon>Magnoliopsida</taxon>
        <taxon>eudicotyledons</taxon>
        <taxon>Gunneridae</taxon>
        <taxon>Pentapetalae</taxon>
        <taxon>asterids</taxon>
        <taxon>lamiids</taxon>
        <taxon>Solanales</taxon>
        <taxon>Solanaceae</taxon>
        <taxon>Solanoideae</taxon>
        <taxon>Solaneae</taxon>
        <taxon>Solanum</taxon>
    </lineage>
</organism>
<name>A0AAF1A334_SOLVR</name>
<dbReference type="Pfam" id="PF01276">
    <property type="entry name" value="OKR_DC_1"/>
    <property type="match status" value="1"/>
</dbReference>
<sequence length="133" mass="14472">MSTCSPGDTLILARNSHVSATLAMVFCGALPKYILPEHNLQWDIAGGEMETEELEWEGKKAAGVFITSPTYNVVCSNISEISQICHSHGIPVLIPGEIITKRAMDYLIQVKDKGAFLKGDADPLLSTVVFCDF</sequence>
<evidence type="ECO:0000256" key="1">
    <source>
        <dbReference type="ARBA" id="ARBA00001933"/>
    </source>
</evidence>
<dbReference type="PANTHER" id="PTHR43277">
    <property type="entry name" value="ARGININE DECARBOXYLASE"/>
    <property type="match status" value="1"/>
</dbReference>
<keyword evidence="5" id="KW-1185">Reference proteome</keyword>
<dbReference type="PANTHER" id="PTHR43277:SF5">
    <property type="entry name" value="ARGININE DECARBOXYLASE-LIKE ISOFORM X1"/>
    <property type="match status" value="1"/>
</dbReference>
<dbReference type="Gene3D" id="3.40.640.10">
    <property type="entry name" value="Type I PLP-dependent aspartate aminotransferase-like (Major domain)"/>
    <property type="match status" value="1"/>
</dbReference>
<evidence type="ECO:0000313" key="4">
    <source>
        <dbReference type="EMBL" id="WMV58835.1"/>
    </source>
</evidence>
<proteinExistence type="predicted"/>
<dbReference type="InterPro" id="IPR015421">
    <property type="entry name" value="PyrdxlP-dep_Trfase_major"/>
</dbReference>
<reference evidence="4" key="1">
    <citation type="submission" date="2023-08" db="EMBL/GenBank/DDBJ databases">
        <title>A de novo genome assembly of Solanum verrucosum Schlechtendal, a Mexican diploid species geographically isolated from the other diploid A-genome species in potato relatives.</title>
        <authorList>
            <person name="Hosaka K."/>
        </authorList>
    </citation>
    <scope>NUCLEOTIDE SEQUENCE</scope>
    <source>
        <tissue evidence="4">Young leaves</tissue>
    </source>
</reference>
<protein>
    <recommendedName>
        <fullName evidence="3">Orn/Lys/Arg decarboxylases family 1 pyridoxal-P attachment site domain-containing protein</fullName>
    </recommendedName>
</protein>
<keyword evidence="2" id="KW-0663">Pyridoxal phosphate</keyword>
<dbReference type="InterPro" id="IPR015424">
    <property type="entry name" value="PyrdxlP-dep_Trfase"/>
</dbReference>
<gene>
    <name evidence="4" type="ORF">MTR67_052220</name>
</gene>
<dbReference type="SUPFAM" id="SSF53383">
    <property type="entry name" value="PLP-dependent transferases"/>
    <property type="match status" value="1"/>
</dbReference>
<dbReference type="SUPFAM" id="SSF55904">
    <property type="entry name" value="Ornithine decarboxylase C-terminal domain"/>
    <property type="match status" value="1"/>
</dbReference>
<dbReference type="InterPro" id="IPR036633">
    <property type="entry name" value="Prn/Lys/Arg_de-COase_C_sf"/>
</dbReference>
<feature type="domain" description="Orn/Lys/Arg decarboxylases family 1 pyridoxal-P attachment site" evidence="3">
    <location>
        <begin position="1"/>
        <end position="94"/>
    </location>
</feature>
<dbReference type="Proteomes" id="UP001234989">
    <property type="component" value="Chromosome 12"/>
</dbReference>
<dbReference type="InterPro" id="IPR000310">
    <property type="entry name" value="Orn/Lys/Arg_deCO2ase_major_dom"/>
</dbReference>
<evidence type="ECO:0000259" key="3">
    <source>
        <dbReference type="Pfam" id="PF01276"/>
    </source>
</evidence>
<comment type="cofactor">
    <cofactor evidence="1">
        <name>pyridoxal 5'-phosphate</name>
        <dbReference type="ChEBI" id="CHEBI:597326"/>
    </cofactor>
</comment>
<evidence type="ECO:0000313" key="5">
    <source>
        <dbReference type="Proteomes" id="UP001234989"/>
    </source>
</evidence>
<dbReference type="EMBL" id="CP133623">
    <property type="protein sequence ID" value="WMV58835.1"/>
    <property type="molecule type" value="Genomic_DNA"/>
</dbReference>
<accession>A0AAF1A334</accession>